<protein>
    <recommendedName>
        <fullName evidence="4">DNA-binding protein</fullName>
    </recommendedName>
</protein>
<name>A0ABN1SJC7_9ACTN</name>
<dbReference type="InterPro" id="IPR045652">
    <property type="entry name" value="DUF6397"/>
</dbReference>
<feature type="region of interest" description="Disordered" evidence="1">
    <location>
        <begin position="278"/>
        <end position="310"/>
    </location>
</feature>
<dbReference type="Proteomes" id="UP001500033">
    <property type="component" value="Unassembled WGS sequence"/>
</dbReference>
<dbReference type="EMBL" id="BAAAIE010000057">
    <property type="protein sequence ID" value="GAA0992420.1"/>
    <property type="molecule type" value="Genomic_DNA"/>
</dbReference>
<proteinExistence type="predicted"/>
<gene>
    <name evidence="2" type="ORF">GCM10009576_070770</name>
</gene>
<dbReference type="Pfam" id="PF19934">
    <property type="entry name" value="DUF6397"/>
    <property type="match status" value="1"/>
</dbReference>
<feature type="compositionally biased region" description="Basic and acidic residues" evidence="1">
    <location>
        <begin position="1"/>
        <end position="11"/>
    </location>
</feature>
<evidence type="ECO:0000256" key="1">
    <source>
        <dbReference type="SAM" id="MobiDB-lite"/>
    </source>
</evidence>
<organism evidence="2 3">
    <name type="scientific">Streptomyces rhizosphaericus</name>
    <dbReference type="NCBI Taxonomy" id="114699"/>
    <lineage>
        <taxon>Bacteria</taxon>
        <taxon>Bacillati</taxon>
        <taxon>Actinomycetota</taxon>
        <taxon>Actinomycetes</taxon>
        <taxon>Kitasatosporales</taxon>
        <taxon>Streptomycetaceae</taxon>
        <taxon>Streptomyces</taxon>
        <taxon>Streptomyces violaceusniger group</taxon>
    </lineage>
</organism>
<feature type="region of interest" description="Disordered" evidence="1">
    <location>
        <begin position="324"/>
        <end position="410"/>
    </location>
</feature>
<accession>A0ABN1SJC7</accession>
<reference evidence="3" key="1">
    <citation type="journal article" date="2019" name="Int. J. Syst. Evol. Microbiol.">
        <title>The Global Catalogue of Microorganisms (GCM) 10K type strain sequencing project: providing services to taxonomists for standard genome sequencing and annotation.</title>
        <authorList>
            <consortium name="The Broad Institute Genomics Platform"/>
            <consortium name="The Broad Institute Genome Sequencing Center for Infectious Disease"/>
            <person name="Wu L."/>
            <person name="Ma J."/>
        </authorList>
    </citation>
    <scope>NUCLEOTIDE SEQUENCE [LARGE SCALE GENOMIC DNA]</scope>
    <source>
        <strain evidence="3">JCM 11445</strain>
    </source>
</reference>
<keyword evidence="3" id="KW-1185">Reference proteome</keyword>
<evidence type="ECO:0008006" key="4">
    <source>
        <dbReference type="Google" id="ProtNLM"/>
    </source>
</evidence>
<feature type="compositionally biased region" description="Gly residues" evidence="1">
    <location>
        <begin position="34"/>
        <end position="48"/>
    </location>
</feature>
<sequence>MAVRVEQESRESQGPWSPEWLGEPSVPGRASGPGDPGGPAGPGGSGESVGFGAAARALGLNTREFELAVQLGEVRTVTTGLGRRVACEELRRVTAAEGFPEALIARLRVVGTAESAELLGITQGRLTRLARGGFFAPVRFYVNRYRAVVWLYLASDLTEFAVRQPELLSGRTPPGLSAALAAGEDWRAAKWRSRRIGQLLAQTEDPWERAAVLASVLGSVELASAVADPYERAHLRELRPALVRMRPDAGAVRDVIDKVVTADDPREIRRYRAALASSLDDARRARSAPRPDAGPEPALGDRTPVPGRPRSLWQKLIGTMRHGAAQPCGAHHGAAHHGAAHHGGAHHGPAHHGGAHHGGAHHGGAHHGGAHHGGAHHGGAQPSSAAPSAGRSGRNNPSCTTDTRSRPARS</sequence>
<feature type="compositionally biased region" description="Basic residues" evidence="1">
    <location>
        <begin position="333"/>
        <end position="375"/>
    </location>
</feature>
<feature type="region of interest" description="Disordered" evidence="1">
    <location>
        <begin position="1"/>
        <end position="48"/>
    </location>
</feature>
<feature type="compositionally biased region" description="Low complexity" evidence="1">
    <location>
        <begin position="378"/>
        <end position="394"/>
    </location>
</feature>
<comment type="caution">
    <text evidence="2">The sequence shown here is derived from an EMBL/GenBank/DDBJ whole genome shotgun (WGS) entry which is preliminary data.</text>
</comment>
<evidence type="ECO:0000313" key="2">
    <source>
        <dbReference type="EMBL" id="GAA0992420.1"/>
    </source>
</evidence>
<evidence type="ECO:0000313" key="3">
    <source>
        <dbReference type="Proteomes" id="UP001500033"/>
    </source>
</evidence>